<reference evidence="7 8" key="1">
    <citation type="journal article" date="2020" name="ISME J.">
        <title>Uncovering the hidden diversity of litter-decomposition mechanisms in mushroom-forming fungi.</title>
        <authorList>
            <person name="Floudas D."/>
            <person name="Bentzer J."/>
            <person name="Ahren D."/>
            <person name="Johansson T."/>
            <person name="Persson P."/>
            <person name="Tunlid A."/>
        </authorList>
    </citation>
    <scope>NUCLEOTIDE SEQUENCE [LARGE SCALE GENOMIC DNA]</scope>
    <source>
        <strain evidence="7 8">CBS 406.79</strain>
    </source>
</reference>
<protein>
    <recommendedName>
        <fullName evidence="6">(2E,6E)-farnesyl diphosphate synthase</fullName>
    </recommendedName>
    <alternativeName>
        <fullName evidence="5">Dimethylallyltranstransferase</fullName>
    </alternativeName>
    <alternativeName>
        <fullName evidence="4">Farnesyl diphosphate synthase</fullName>
    </alternativeName>
    <alternativeName>
        <fullName evidence="3">Geranyltranstransferase</fullName>
    </alternativeName>
</protein>
<dbReference type="GO" id="GO:0008299">
    <property type="term" value="P:isoprenoid biosynthetic process"/>
    <property type="evidence" value="ECO:0007669"/>
    <property type="project" value="InterPro"/>
</dbReference>
<dbReference type="AlphaFoldDB" id="A0A8H5M5C3"/>
<evidence type="ECO:0000256" key="5">
    <source>
        <dbReference type="ARBA" id="ARBA00032448"/>
    </source>
</evidence>
<dbReference type="Pfam" id="PF19086">
    <property type="entry name" value="Terpene_syn_C_2"/>
    <property type="match status" value="1"/>
</dbReference>
<dbReference type="SUPFAM" id="SSF48576">
    <property type="entry name" value="Terpenoid synthases"/>
    <property type="match status" value="2"/>
</dbReference>
<evidence type="ECO:0000256" key="4">
    <source>
        <dbReference type="ARBA" id="ARBA00032424"/>
    </source>
</evidence>
<keyword evidence="1" id="KW-0479">Metal-binding</keyword>
<organism evidence="7 8">
    <name type="scientific">Collybiopsis confluens</name>
    <dbReference type="NCBI Taxonomy" id="2823264"/>
    <lineage>
        <taxon>Eukaryota</taxon>
        <taxon>Fungi</taxon>
        <taxon>Dikarya</taxon>
        <taxon>Basidiomycota</taxon>
        <taxon>Agaricomycotina</taxon>
        <taxon>Agaricomycetes</taxon>
        <taxon>Agaricomycetidae</taxon>
        <taxon>Agaricales</taxon>
        <taxon>Marasmiineae</taxon>
        <taxon>Omphalotaceae</taxon>
        <taxon>Collybiopsis</taxon>
    </lineage>
</organism>
<dbReference type="InterPro" id="IPR000092">
    <property type="entry name" value="Polyprenyl_synt"/>
</dbReference>
<evidence type="ECO:0000313" key="7">
    <source>
        <dbReference type="EMBL" id="KAF5381830.1"/>
    </source>
</evidence>
<evidence type="ECO:0000256" key="3">
    <source>
        <dbReference type="ARBA" id="ARBA00032380"/>
    </source>
</evidence>
<dbReference type="Gene3D" id="1.10.600.10">
    <property type="entry name" value="Farnesyl Diphosphate Synthase"/>
    <property type="match status" value="2"/>
</dbReference>
<dbReference type="InterPro" id="IPR008949">
    <property type="entry name" value="Isoprenoid_synthase_dom_sf"/>
</dbReference>
<dbReference type="PROSITE" id="PS00723">
    <property type="entry name" value="POLYPRENYL_SYNTHASE_1"/>
    <property type="match status" value="1"/>
</dbReference>
<dbReference type="GO" id="GO:0046872">
    <property type="term" value="F:metal ion binding"/>
    <property type="evidence" value="ECO:0007669"/>
    <property type="project" value="UniProtKB-KW"/>
</dbReference>
<proteinExistence type="predicted"/>
<dbReference type="OrthoDB" id="6921389at2759"/>
<dbReference type="PANTHER" id="PTHR12001">
    <property type="entry name" value="GERANYLGERANYL PYROPHOSPHATE SYNTHASE"/>
    <property type="match status" value="1"/>
</dbReference>
<evidence type="ECO:0000313" key="8">
    <source>
        <dbReference type="Proteomes" id="UP000518752"/>
    </source>
</evidence>
<evidence type="ECO:0000256" key="1">
    <source>
        <dbReference type="ARBA" id="ARBA00022723"/>
    </source>
</evidence>
<gene>
    <name evidence="7" type="ORF">D9757_008332</name>
</gene>
<sequence>MELLYSTKVDSSQFDSEGLCDGVELRKNNFTELEDRGALRARADWAKYVRPIPKYRGTLGPEYSFLSVCIPECIPERMEIVAYGNEIAFLYDDILDHEDSTPEDADFSGPLDAFLGGSRGAENLPNGSHTTSKEAGIKQVFLKLVTEMLILDRECALNSISILTRWTKSLMSLSKKPVVEGYTTLDQYLPPRMDLIGEPAVFALGTFGMGLKIPKNEVEKCRKLSRVAFFALILQNDLFSWDREYTAAQNSNQSSLENAVWVLMQEYKIDVQRAQQICRNRIKQYVSEYLQVVQKVKHDDTLSLDGRNKTCPRYHPEVFLNPKQLDWLRNGVPGTVGLPLSSPSSVIASSSPNVSSSISNRLSSSTHSAIPLIQNPHHAFEDVLLCTEIPEACSTEDVAEAPYRYINSLPSKRMREQFIDALNYWLKVPDDITDQIKAIINLLHQSTLMLDDIEDSSPLRRGHPAAHTIFGAPQVINSGGYCAIKAIEQIQLLGDSEIGTSSLLSLFKGQALDLHWTYHGICPSPAEYLKMIDSSSFHRIPFGNVPGLIEDVETGALFNLVTQLMLAHSPVTKKPDMSTLTKLFGRYYQIADDYKNLVSPDYTARKGFCEDFDEGKYSLPLIHLLQSAPDNLQLRNILNARRLAGKMMHEHKLLVLEDMKRAKSLEYTYCLLEKLHANLGQQLNRLEEFFEEPNAEVTIMWEILRV</sequence>
<evidence type="ECO:0000256" key="2">
    <source>
        <dbReference type="ARBA" id="ARBA00022842"/>
    </source>
</evidence>
<dbReference type="PANTHER" id="PTHR12001:SF72">
    <property type="entry name" value="THIJ_PFPI FAMILY PROTEIN (AFU_ORTHOLOGUE AFUA_3G01210)-RELATED"/>
    <property type="match status" value="1"/>
</dbReference>
<dbReference type="PROSITE" id="PS00444">
    <property type="entry name" value="POLYPRENYL_SYNTHASE_2"/>
    <property type="match status" value="1"/>
</dbReference>
<keyword evidence="8" id="KW-1185">Reference proteome</keyword>
<dbReference type="InterPro" id="IPR033749">
    <property type="entry name" value="Polyprenyl_synt_CS"/>
</dbReference>
<keyword evidence="2" id="KW-0460">Magnesium</keyword>
<dbReference type="EMBL" id="JAACJN010000056">
    <property type="protein sequence ID" value="KAF5381830.1"/>
    <property type="molecule type" value="Genomic_DNA"/>
</dbReference>
<dbReference type="GO" id="GO:0004659">
    <property type="term" value="F:prenyltransferase activity"/>
    <property type="evidence" value="ECO:0007669"/>
    <property type="project" value="InterPro"/>
</dbReference>
<accession>A0A8H5M5C3</accession>
<comment type="caution">
    <text evidence="7">The sequence shown here is derived from an EMBL/GenBank/DDBJ whole genome shotgun (WGS) entry which is preliminary data.</text>
</comment>
<dbReference type="Pfam" id="PF00348">
    <property type="entry name" value="polyprenyl_synt"/>
    <property type="match status" value="2"/>
</dbReference>
<evidence type="ECO:0000256" key="6">
    <source>
        <dbReference type="ARBA" id="ARBA00032873"/>
    </source>
</evidence>
<name>A0A8H5M5C3_9AGAR</name>
<dbReference type="Proteomes" id="UP000518752">
    <property type="component" value="Unassembled WGS sequence"/>
</dbReference>